<dbReference type="InterPro" id="IPR036514">
    <property type="entry name" value="SGNH_hydro_sf"/>
</dbReference>
<organism evidence="6 7">
    <name type="scientific">Spinacia oleracea</name>
    <name type="common">Spinach</name>
    <dbReference type="NCBI Taxonomy" id="3562"/>
    <lineage>
        <taxon>Eukaryota</taxon>
        <taxon>Viridiplantae</taxon>
        <taxon>Streptophyta</taxon>
        <taxon>Embryophyta</taxon>
        <taxon>Tracheophyta</taxon>
        <taxon>Spermatophyta</taxon>
        <taxon>Magnoliopsida</taxon>
        <taxon>eudicotyledons</taxon>
        <taxon>Gunneridae</taxon>
        <taxon>Pentapetalae</taxon>
        <taxon>Caryophyllales</taxon>
        <taxon>Chenopodiaceae</taxon>
        <taxon>Chenopodioideae</taxon>
        <taxon>Anserineae</taxon>
        <taxon>Spinacia</taxon>
    </lineage>
</organism>
<dbReference type="Pfam" id="PF00657">
    <property type="entry name" value="Lipase_GDSL"/>
    <property type="match status" value="1"/>
</dbReference>
<evidence type="ECO:0000256" key="3">
    <source>
        <dbReference type="ARBA" id="ARBA00022801"/>
    </source>
</evidence>
<dbReference type="GO" id="GO:0016788">
    <property type="term" value="F:hydrolase activity, acting on ester bonds"/>
    <property type="evidence" value="ECO:0007669"/>
    <property type="project" value="InterPro"/>
</dbReference>
<dbReference type="Gene3D" id="3.40.50.1110">
    <property type="entry name" value="SGNH hydrolase"/>
    <property type="match status" value="1"/>
</dbReference>
<dbReference type="RefSeq" id="XP_021837485.2">
    <property type="nucleotide sequence ID" value="XM_021981793.2"/>
</dbReference>
<evidence type="ECO:0000313" key="6">
    <source>
        <dbReference type="Proteomes" id="UP000813463"/>
    </source>
</evidence>
<keyword evidence="2 5" id="KW-0732">Signal</keyword>
<dbReference type="InterPro" id="IPR001087">
    <property type="entry name" value="GDSL"/>
</dbReference>
<keyword evidence="4" id="KW-0325">Glycoprotein</keyword>
<reference evidence="7 8" key="2">
    <citation type="submission" date="2025-05" db="UniProtKB">
        <authorList>
            <consortium name="RefSeq"/>
        </authorList>
    </citation>
    <scope>IDENTIFICATION</scope>
    <source>
        <tissue evidence="7 8">Leaf</tissue>
    </source>
</reference>
<dbReference type="KEGG" id="soe:110777184"/>
<evidence type="ECO:0000256" key="2">
    <source>
        <dbReference type="ARBA" id="ARBA00022729"/>
    </source>
</evidence>
<evidence type="ECO:0000313" key="7">
    <source>
        <dbReference type="RefSeq" id="XP_021837485.2"/>
    </source>
</evidence>
<dbReference type="PANTHER" id="PTHR22835:SF517">
    <property type="entry name" value="GDSL-LIKE LIPASE_ACYLHYDROLASE FAMILY PROTEIN, EXPRESSED"/>
    <property type="match status" value="1"/>
</dbReference>
<comment type="similarity">
    <text evidence="1">Belongs to the 'GDSL' lipolytic enzyme family.</text>
</comment>
<dbReference type="SUPFAM" id="SSF52266">
    <property type="entry name" value="SGNH hydrolase"/>
    <property type="match status" value="1"/>
</dbReference>
<dbReference type="GeneID" id="110777184"/>
<name>A0A9R0HVD9_SPIOL</name>
<sequence length="378" mass="42135">MVSPKPSLTMLFLYLSFVFLLPCTARGFGHLPAVNTGSWNVTSIYQLGDSLSDTGNLIIESPNGVASAFSRLPYGESFFKHPTGRCSNGLLMIDFLAKAFGVPNLNPYLNKDAVFTHGVNFAFSGATALPSESLEEKNIVNPVTNSSLSVQLDWMWSHFNSICYNDQDCAEKLKNSLFIVGEIGSNDYYYAFSQGKTMKDANSMVFDVVQAIIEGIRRVIQIGATKIIVPGTFPLGHFPAYITAYQPKNSAIYSKQRLLNDLSLYHNNELKKRLQLLKQDYKNITIIYGDYYNGFTRLLKNAPRFGFNGTSDLRRACCGVGGELSFYPTRMCGARGVPVCANPDGYVVWDGFNLTQKAYRILARWLFRSTVSRLFKSS</sequence>
<accession>A0A9R0HVD9</accession>
<evidence type="ECO:0000256" key="4">
    <source>
        <dbReference type="ARBA" id="ARBA00023180"/>
    </source>
</evidence>
<dbReference type="AlphaFoldDB" id="A0A9R0HVD9"/>
<protein>
    <submittedName>
        <fullName evidence="7 8">Acetylajmalan esterase</fullName>
    </submittedName>
</protein>
<feature type="chain" id="PRO_5045020608" evidence="5">
    <location>
        <begin position="28"/>
        <end position="378"/>
    </location>
</feature>
<evidence type="ECO:0000313" key="8">
    <source>
        <dbReference type="RefSeq" id="XP_056682326.1"/>
    </source>
</evidence>
<dbReference type="PANTHER" id="PTHR22835">
    <property type="entry name" value="ZINC FINGER FYVE DOMAIN CONTAINING PROTEIN"/>
    <property type="match status" value="1"/>
</dbReference>
<gene>
    <name evidence="7 8" type="primary">LOC110777184</name>
</gene>
<dbReference type="InterPro" id="IPR035669">
    <property type="entry name" value="SGNH_plant_lipase-like"/>
</dbReference>
<dbReference type="RefSeq" id="XP_056682326.1">
    <property type="nucleotide sequence ID" value="XM_056826348.1"/>
</dbReference>
<dbReference type="CDD" id="cd01837">
    <property type="entry name" value="SGNH_plant_lipase_like"/>
    <property type="match status" value="1"/>
</dbReference>
<evidence type="ECO:0000256" key="1">
    <source>
        <dbReference type="ARBA" id="ARBA00008668"/>
    </source>
</evidence>
<keyword evidence="3" id="KW-0378">Hydrolase</keyword>
<reference evidence="6" key="1">
    <citation type="journal article" date="2021" name="Nat. Commun.">
        <title>Genomic analyses provide insights into spinach domestication and the genetic basis of agronomic traits.</title>
        <authorList>
            <person name="Cai X."/>
            <person name="Sun X."/>
            <person name="Xu C."/>
            <person name="Sun H."/>
            <person name="Wang X."/>
            <person name="Ge C."/>
            <person name="Zhang Z."/>
            <person name="Wang Q."/>
            <person name="Fei Z."/>
            <person name="Jiao C."/>
            <person name="Wang Q."/>
        </authorList>
    </citation>
    <scope>NUCLEOTIDE SEQUENCE [LARGE SCALE GENOMIC DNA]</scope>
    <source>
        <strain evidence="6">cv. Varoflay</strain>
    </source>
</reference>
<keyword evidence="6" id="KW-1185">Reference proteome</keyword>
<feature type="signal peptide" evidence="5">
    <location>
        <begin position="1"/>
        <end position="27"/>
    </location>
</feature>
<proteinExistence type="inferred from homology"/>
<evidence type="ECO:0000256" key="5">
    <source>
        <dbReference type="SAM" id="SignalP"/>
    </source>
</evidence>
<dbReference type="Proteomes" id="UP000813463">
    <property type="component" value="Chromosome 4"/>
</dbReference>